<evidence type="ECO:0000256" key="4">
    <source>
        <dbReference type="ARBA" id="ARBA00023298"/>
    </source>
</evidence>
<evidence type="ECO:0000256" key="1">
    <source>
        <dbReference type="ARBA" id="ARBA00004175"/>
    </source>
</evidence>
<keyword evidence="3" id="KW-1052">Target cell membrane</keyword>
<dbReference type="InterPro" id="IPR015926">
    <property type="entry name" value="Cytolysin/lectin"/>
</dbReference>
<dbReference type="GO" id="GO:0044218">
    <property type="term" value="C:other organism cell membrane"/>
    <property type="evidence" value="ECO:0007669"/>
    <property type="project" value="UniProtKB-KW"/>
</dbReference>
<comment type="subcellular location">
    <subcellularLocation>
        <location evidence="2">Nematocyst</location>
    </subcellularLocation>
    <subcellularLocation>
        <location evidence="1">Target cell membrane</location>
    </subcellularLocation>
</comment>
<dbReference type="GO" id="GO:0042151">
    <property type="term" value="C:nematocyst"/>
    <property type="evidence" value="ECO:0007669"/>
    <property type="project" value="UniProtKB-SubCell"/>
</dbReference>
<evidence type="ECO:0000313" key="7">
    <source>
        <dbReference type="Proteomes" id="UP001187315"/>
    </source>
</evidence>
<dbReference type="PANTHER" id="PTHR40388">
    <property type="entry name" value="BRYOPORIN"/>
    <property type="match status" value="1"/>
</dbReference>
<name>A0AA88SUJ6_TACVA</name>
<evidence type="ECO:0000256" key="2">
    <source>
        <dbReference type="ARBA" id="ARBA00004532"/>
    </source>
</evidence>
<protein>
    <submittedName>
        <fullName evidence="6">Uncharacterized protein</fullName>
    </submittedName>
</protein>
<dbReference type="GO" id="GO:0046931">
    <property type="term" value="P:pore complex assembly"/>
    <property type="evidence" value="ECO:0007669"/>
    <property type="project" value="InterPro"/>
</dbReference>
<evidence type="ECO:0000256" key="3">
    <source>
        <dbReference type="ARBA" id="ARBA00022537"/>
    </source>
</evidence>
<dbReference type="GO" id="GO:0015267">
    <property type="term" value="F:channel activity"/>
    <property type="evidence" value="ECO:0007669"/>
    <property type="project" value="InterPro"/>
</dbReference>
<dbReference type="InterPro" id="IPR050677">
    <property type="entry name" value="Actinoporin_PFT"/>
</dbReference>
<evidence type="ECO:0000313" key="6">
    <source>
        <dbReference type="EMBL" id="KAK2843694.1"/>
    </source>
</evidence>
<sequence length="204" mass="22648">MFTSCGRRCRSACACCCKENASMTEAMVNENRLSLRGNNIDNISSSISTMRNVSIQITNCTDSYTLSNPRTYTSSGYCLNPPQPTVAKKTSEACSFTKTHFSARGCVGVLAYEILNDEGHFVGDLVIMFSVPYIWYENYLALGIFENQVSCNDDLFYEMYNMKGPFTRERAKGSEVMYCGQGICVKGTMSAAGNAIIKVEFRDL</sequence>
<dbReference type="InterPro" id="IPR009104">
    <property type="entry name" value="Anemon_actinoporin-like"/>
</dbReference>
<keyword evidence="4" id="KW-0472">Membrane</keyword>
<dbReference type="GO" id="GO:0006812">
    <property type="term" value="P:monoatomic cation transport"/>
    <property type="evidence" value="ECO:0007669"/>
    <property type="project" value="InterPro"/>
</dbReference>
<keyword evidence="7" id="KW-1185">Reference proteome</keyword>
<comment type="caution">
    <text evidence="6">The sequence shown here is derived from an EMBL/GenBank/DDBJ whole genome shotgun (WGS) entry which is preliminary data.</text>
</comment>
<proteinExistence type="predicted"/>
<gene>
    <name evidence="6" type="ORF">Q7C36_011909</name>
</gene>
<dbReference type="Pfam" id="PF06369">
    <property type="entry name" value="Anemone_cytotox"/>
    <property type="match status" value="1"/>
</dbReference>
<reference evidence="6" key="1">
    <citation type="submission" date="2023-08" db="EMBL/GenBank/DDBJ databases">
        <title>Pelteobagrus vachellii genome.</title>
        <authorList>
            <person name="Liu H."/>
        </authorList>
    </citation>
    <scope>NUCLEOTIDE SEQUENCE</scope>
    <source>
        <strain evidence="6">PRFRI_2022a</strain>
        <tissue evidence="6">Muscle</tissue>
    </source>
</reference>
<dbReference type="GO" id="GO:0046930">
    <property type="term" value="C:pore complex"/>
    <property type="evidence" value="ECO:0007669"/>
    <property type="project" value="InterPro"/>
</dbReference>
<evidence type="ECO:0000256" key="5">
    <source>
        <dbReference type="ARBA" id="ARBA00023331"/>
    </source>
</evidence>
<organism evidence="6 7">
    <name type="scientific">Tachysurus vachellii</name>
    <name type="common">Darkbarbel catfish</name>
    <name type="synonym">Pelteobagrus vachellii</name>
    <dbReference type="NCBI Taxonomy" id="175792"/>
    <lineage>
        <taxon>Eukaryota</taxon>
        <taxon>Metazoa</taxon>
        <taxon>Chordata</taxon>
        <taxon>Craniata</taxon>
        <taxon>Vertebrata</taxon>
        <taxon>Euteleostomi</taxon>
        <taxon>Actinopterygii</taxon>
        <taxon>Neopterygii</taxon>
        <taxon>Teleostei</taxon>
        <taxon>Ostariophysi</taxon>
        <taxon>Siluriformes</taxon>
        <taxon>Bagridae</taxon>
        <taxon>Tachysurus</taxon>
    </lineage>
</organism>
<dbReference type="SUPFAM" id="SSF63724">
    <property type="entry name" value="Cytolysin/lectin"/>
    <property type="match status" value="1"/>
</dbReference>
<dbReference type="Proteomes" id="UP001187315">
    <property type="component" value="Unassembled WGS sequence"/>
</dbReference>
<dbReference type="Gene3D" id="2.60.270.20">
    <property type="entry name" value="Cytolysin/lectin"/>
    <property type="match status" value="1"/>
</dbReference>
<dbReference type="GO" id="GO:0051715">
    <property type="term" value="P:cytolysis in another organism"/>
    <property type="evidence" value="ECO:0007669"/>
    <property type="project" value="InterPro"/>
</dbReference>
<dbReference type="PANTHER" id="PTHR40388:SF1">
    <property type="entry name" value="BRYOPORIN"/>
    <property type="match status" value="1"/>
</dbReference>
<keyword evidence="4" id="KW-1053">Target membrane</keyword>
<dbReference type="AlphaFoldDB" id="A0AA88SUJ6"/>
<dbReference type="EMBL" id="JAVHJS010000011">
    <property type="protein sequence ID" value="KAK2843694.1"/>
    <property type="molecule type" value="Genomic_DNA"/>
</dbReference>
<keyword evidence="5" id="KW-0166">Nematocyst</keyword>
<accession>A0AA88SUJ6</accession>